<keyword evidence="2" id="KW-0378">Hydrolase</keyword>
<sequence length="371" mass="40910">MIKLKSKTLVAIYALIILLFLVDGYNCKIVQFIFGDSLSDVGNNNYLSKSLARANLPWYGIDFDNGLPNGRFSNGRTVADIIGDSMGLPRPPAFLDPNLNEDLVLKNGVNYASGGGGILNETGSFFVQRLSLYKQIELFQGTQVLIRAKIGDTEADKFFQEARYVVALGSNDFINNYLMPIYSDSWTYNDNSFIQYMMGIFREQLILLHGLGARQLMVFGLGPMGCIPLQRVLSSSGDCQDRTNKLALSFNQASTQLLDDLSSTLPNASFRFGDAYDVVNDLITNPNKYGFSNSDSPCCSFGKIRPALTCVPASILCKDRSKYVFWDEYHPSDSANQLIATELIKKFGFKPVNETESPSPAPSMAPSADGN</sequence>
<dbReference type="CDD" id="cd01837">
    <property type="entry name" value="SGNH_plant_lipase_like"/>
    <property type="match status" value="1"/>
</dbReference>
<reference evidence="4 5" key="1">
    <citation type="submission" date="2024-12" db="EMBL/GenBank/DDBJ databases">
        <title>The unique morphological basis and parallel evolutionary history of personate flowers in Penstemon.</title>
        <authorList>
            <person name="Depatie T.H."/>
            <person name="Wessinger C.A."/>
        </authorList>
    </citation>
    <scope>NUCLEOTIDE SEQUENCE [LARGE SCALE GENOMIC DNA]</scope>
    <source>
        <strain evidence="4">WTNN_2</strain>
        <tissue evidence="4">Leaf</tissue>
    </source>
</reference>
<dbReference type="InterPro" id="IPR035669">
    <property type="entry name" value="SGNH_plant_lipase-like"/>
</dbReference>
<name>A0ABD3S4K2_9LAMI</name>
<accession>A0ABD3S4K2</accession>
<evidence type="ECO:0000313" key="5">
    <source>
        <dbReference type="Proteomes" id="UP001634393"/>
    </source>
</evidence>
<dbReference type="PANTHER" id="PTHR45648">
    <property type="entry name" value="GDSL LIPASE/ACYLHYDROLASE FAMILY PROTEIN (AFU_ORTHOLOGUE AFUA_4G14700)"/>
    <property type="match status" value="1"/>
</dbReference>
<evidence type="ECO:0000256" key="3">
    <source>
        <dbReference type="ARBA" id="ARBA00022963"/>
    </source>
</evidence>
<dbReference type="InterPro" id="IPR036514">
    <property type="entry name" value="SGNH_hydro_sf"/>
</dbReference>
<evidence type="ECO:0000313" key="4">
    <source>
        <dbReference type="EMBL" id="KAL3819414.1"/>
    </source>
</evidence>
<keyword evidence="3" id="KW-0442">Lipid degradation</keyword>
<dbReference type="PANTHER" id="PTHR45648:SF8">
    <property type="entry name" value="ZINC FINGER PROTEIN"/>
    <property type="match status" value="1"/>
</dbReference>
<dbReference type="GO" id="GO:0016042">
    <property type="term" value="P:lipid catabolic process"/>
    <property type="evidence" value="ECO:0007669"/>
    <property type="project" value="UniProtKB-KW"/>
</dbReference>
<proteinExistence type="inferred from homology"/>
<dbReference type="Pfam" id="PF00657">
    <property type="entry name" value="Lipase_GDSL"/>
    <property type="match status" value="1"/>
</dbReference>
<protein>
    <submittedName>
        <fullName evidence="4">Uncharacterized protein</fullName>
    </submittedName>
</protein>
<comment type="similarity">
    <text evidence="1">Belongs to the 'GDSL' lipolytic enzyme family.</text>
</comment>
<keyword evidence="3" id="KW-0443">Lipid metabolism</keyword>
<dbReference type="Proteomes" id="UP001634393">
    <property type="component" value="Unassembled WGS sequence"/>
</dbReference>
<dbReference type="AlphaFoldDB" id="A0ABD3S4K2"/>
<organism evidence="4 5">
    <name type="scientific">Penstemon smallii</name>
    <dbReference type="NCBI Taxonomy" id="265156"/>
    <lineage>
        <taxon>Eukaryota</taxon>
        <taxon>Viridiplantae</taxon>
        <taxon>Streptophyta</taxon>
        <taxon>Embryophyta</taxon>
        <taxon>Tracheophyta</taxon>
        <taxon>Spermatophyta</taxon>
        <taxon>Magnoliopsida</taxon>
        <taxon>eudicotyledons</taxon>
        <taxon>Gunneridae</taxon>
        <taxon>Pentapetalae</taxon>
        <taxon>asterids</taxon>
        <taxon>lamiids</taxon>
        <taxon>Lamiales</taxon>
        <taxon>Plantaginaceae</taxon>
        <taxon>Cheloneae</taxon>
        <taxon>Penstemon</taxon>
    </lineage>
</organism>
<gene>
    <name evidence="4" type="ORF">ACJIZ3_005319</name>
</gene>
<evidence type="ECO:0000256" key="2">
    <source>
        <dbReference type="ARBA" id="ARBA00022801"/>
    </source>
</evidence>
<keyword evidence="5" id="KW-1185">Reference proteome</keyword>
<evidence type="ECO:0000256" key="1">
    <source>
        <dbReference type="ARBA" id="ARBA00008668"/>
    </source>
</evidence>
<dbReference type="SUPFAM" id="SSF52266">
    <property type="entry name" value="SGNH hydrolase"/>
    <property type="match status" value="1"/>
</dbReference>
<dbReference type="InterPro" id="IPR051058">
    <property type="entry name" value="GDSL_Est/Lipase"/>
</dbReference>
<dbReference type="GO" id="GO:0016787">
    <property type="term" value="F:hydrolase activity"/>
    <property type="evidence" value="ECO:0007669"/>
    <property type="project" value="UniProtKB-KW"/>
</dbReference>
<dbReference type="EMBL" id="JBJXBP010000007">
    <property type="protein sequence ID" value="KAL3819414.1"/>
    <property type="molecule type" value="Genomic_DNA"/>
</dbReference>
<comment type="caution">
    <text evidence="4">The sequence shown here is derived from an EMBL/GenBank/DDBJ whole genome shotgun (WGS) entry which is preliminary data.</text>
</comment>
<dbReference type="InterPro" id="IPR001087">
    <property type="entry name" value="GDSL"/>
</dbReference>
<dbReference type="Gene3D" id="3.40.50.1110">
    <property type="entry name" value="SGNH hydrolase"/>
    <property type="match status" value="1"/>
</dbReference>